<feature type="compositionally biased region" description="Acidic residues" evidence="5">
    <location>
        <begin position="241"/>
        <end position="255"/>
    </location>
</feature>
<dbReference type="SUPFAM" id="SSF50969">
    <property type="entry name" value="YVTN repeat-like/Quinoprotein amine dehydrogenase"/>
    <property type="match status" value="1"/>
</dbReference>
<reference evidence="7 8" key="1">
    <citation type="submission" date="2020-02" db="EMBL/GenBank/DDBJ databases">
        <authorList>
            <person name="Ferguson B K."/>
        </authorList>
    </citation>
    <scope>NUCLEOTIDE SEQUENCE [LARGE SCALE GENOMIC DNA]</scope>
</reference>
<dbReference type="AlphaFoldDB" id="A0A6H5H7E0"/>
<keyword evidence="2 4" id="KW-0853">WD repeat</keyword>
<dbReference type="PROSITE" id="PS50082">
    <property type="entry name" value="WD_REPEATS_2"/>
    <property type="match status" value="4"/>
</dbReference>
<dbReference type="GO" id="GO:0000462">
    <property type="term" value="P:maturation of SSU-rRNA from tricistronic rRNA transcript (SSU-rRNA, 5.8S rRNA, LSU-rRNA)"/>
    <property type="evidence" value="ECO:0007669"/>
    <property type="project" value="TreeGrafter"/>
</dbReference>
<evidence type="ECO:0000313" key="8">
    <source>
        <dbReference type="Proteomes" id="UP000479000"/>
    </source>
</evidence>
<feature type="repeat" description="WD" evidence="4">
    <location>
        <begin position="566"/>
        <end position="609"/>
    </location>
</feature>
<dbReference type="InterPro" id="IPR015943">
    <property type="entry name" value="WD40/YVTN_repeat-like_dom_sf"/>
</dbReference>
<dbReference type="GO" id="GO:0034388">
    <property type="term" value="C:Pwp2p-containing subcomplex of 90S preribosome"/>
    <property type="evidence" value="ECO:0007669"/>
    <property type="project" value="TreeGrafter"/>
</dbReference>
<dbReference type="InterPro" id="IPR011044">
    <property type="entry name" value="Quino_amine_DH_bsu"/>
</dbReference>
<dbReference type="SMART" id="SM00320">
    <property type="entry name" value="WD40"/>
    <property type="match status" value="12"/>
</dbReference>
<feature type="compositionally biased region" description="Acidic residues" evidence="5">
    <location>
        <begin position="276"/>
        <end position="296"/>
    </location>
</feature>
<dbReference type="InterPro" id="IPR036322">
    <property type="entry name" value="WD40_repeat_dom_sf"/>
</dbReference>
<dbReference type="Pfam" id="PF00400">
    <property type="entry name" value="WD40"/>
    <property type="match status" value="5"/>
</dbReference>
<feature type="compositionally biased region" description="Basic residues" evidence="5">
    <location>
        <begin position="326"/>
        <end position="339"/>
    </location>
</feature>
<dbReference type="Proteomes" id="UP000479000">
    <property type="component" value="Unassembled WGS sequence"/>
</dbReference>
<dbReference type="PANTHER" id="PTHR19858:SF0">
    <property type="entry name" value="PERIODIC TRYPTOPHAN PROTEIN 2 HOMOLOG"/>
    <property type="match status" value="1"/>
</dbReference>
<gene>
    <name evidence="7" type="ORF">NTEN_LOCUS14636</name>
</gene>
<dbReference type="PANTHER" id="PTHR19858">
    <property type="entry name" value="WD40 REPEAT PROTEIN"/>
    <property type="match status" value="1"/>
</dbReference>
<dbReference type="Gene3D" id="2.130.10.10">
    <property type="entry name" value="YVTN repeat-like/Quinoprotein amine dehydrogenase"/>
    <property type="match status" value="3"/>
</dbReference>
<keyword evidence="3" id="KW-0677">Repeat</keyword>
<dbReference type="SUPFAM" id="SSF50978">
    <property type="entry name" value="WD40 repeat-like"/>
    <property type="match status" value="2"/>
</dbReference>
<proteinExistence type="inferred from homology"/>
<sequence>MKFSFKFSNILGAVYKKGNLVFTKDGNTLISPVGNRIALFDLKNNKSYCLPVESHYDFTALAISPDSTILIAVNEQGDANLISLISRSLICRHHFFHPIACVKFSPDGKRVAFAKGSAVHVFHSPGKFLGEFDAFVLEKVFTGAFDDVTCVDWSSDSEHLVCGSKDATARVYSMGRSKRFQICALSGHQDVLVGAYFEESSMDVVTVSANGRLDLWKATLKLSDLQKVPKGPSAAKKSREVEDDDDDDEKAEDDIDLMRGELREEEIETEAGKEEIEGDKEDDASDDEESQDDDEVPEKAGESSGVSSGSLENADKASGPSDKQKPSKKPRSKKRRKKPQAPLRYSLDQKHNIKNTLARLETVSYHKSSRILVAGRDDGAFLLYEMPHANLIHSLSITDTSISTMTFNDSGEWIAIGCATHGQLLVWEWQSESYILKQQGHSSAVASLEYSGDGQFLATGGEDGKVKLWNTLTGFCLVTFKEHTSCVTAVRFARNRKFVLSASVDGTVRAFDLLRYRNFRTLTTPRPVQFASLAIDSSSEFVAAGGQDVFEIYLWSLKVGRLLEVLAGHEGPVVSLAFNPGLSSTELASASWDKTLRVWNAIDSSLSNEVIRLGSDCIAVTYRPDGKEVAVATLDCQISMFDPSTALQLGAIEGRNDLTSGRADTDLIKAKKTQQGKAFTSLCYSADGAYLIAGGQSKFVCIYSRAETIIVKRYEVTQNRSLDAVDDFINRRKMTDFGNLDLVEMRDESSFKQKIRLPGAKKTDMAARSFKPEIRVYSIQFSPTNRSWAAATTEGLLIYSLDAGQLFDPYLLEESITPATIREAKKAKRHSEAIMMALRLNEKPLIKEVVENVPPSEIEICASSLPDVYVEKLLEFIAAAVESSRFIEFYLIWIRHLLIRLRNPAVPVLLTLQKSVQRKYQDLSKLAYFNKYSMMLVRKMGALKAEDDEDEEMHM</sequence>
<organism evidence="7 8">
    <name type="scientific">Nesidiocoris tenuis</name>
    <dbReference type="NCBI Taxonomy" id="355587"/>
    <lineage>
        <taxon>Eukaryota</taxon>
        <taxon>Metazoa</taxon>
        <taxon>Ecdysozoa</taxon>
        <taxon>Arthropoda</taxon>
        <taxon>Hexapoda</taxon>
        <taxon>Insecta</taxon>
        <taxon>Pterygota</taxon>
        <taxon>Neoptera</taxon>
        <taxon>Paraneoptera</taxon>
        <taxon>Hemiptera</taxon>
        <taxon>Heteroptera</taxon>
        <taxon>Panheteroptera</taxon>
        <taxon>Cimicomorpha</taxon>
        <taxon>Miridae</taxon>
        <taxon>Dicyphina</taxon>
        <taxon>Nesidiocoris</taxon>
    </lineage>
</organism>
<evidence type="ECO:0000256" key="5">
    <source>
        <dbReference type="SAM" id="MobiDB-lite"/>
    </source>
</evidence>
<comment type="similarity">
    <text evidence="1">Belongs to the WD repeat PWP2 family.</text>
</comment>
<dbReference type="InterPro" id="IPR007148">
    <property type="entry name" value="SSU_processome_Utp12"/>
</dbReference>
<dbReference type="CDD" id="cd00200">
    <property type="entry name" value="WD40"/>
    <property type="match status" value="1"/>
</dbReference>
<protein>
    <recommendedName>
        <fullName evidence="6">Small-subunit processome Utp12 domain-containing protein</fullName>
    </recommendedName>
</protein>
<dbReference type="OrthoDB" id="3142434at2759"/>
<dbReference type="EMBL" id="CADCXU010021821">
    <property type="protein sequence ID" value="CAB0009495.1"/>
    <property type="molecule type" value="Genomic_DNA"/>
</dbReference>
<dbReference type="InterPro" id="IPR001680">
    <property type="entry name" value="WD40_rpt"/>
</dbReference>
<dbReference type="GO" id="GO:0000028">
    <property type="term" value="P:ribosomal small subunit assembly"/>
    <property type="evidence" value="ECO:0007669"/>
    <property type="project" value="TreeGrafter"/>
</dbReference>
<feature type="repeat" description="WD" evidence="4">
    <location>
        <begin position="141"/>
        <end position="182"/>
    </location>
</feature>
<evidence type="ECO:0000259" key="6">
    <source>
        <dbReference type="Pfam" id="PF04003"/>
    </source>
</evidence>
<feature type="repeat" description="WD" evidence="4">
    <location>
        <begin position="438"/>
        <end position="479"/>
    </location>
</feature>
<dbReference type="PROSITE" id="PS50294">
    <property type="entry name" value="WD_REPEATS_REGION"/>
    <property type="match status" value="3"/>
</dbReference>
<evidence type="ECO:0000256" key="1">
    <source>
        <dbReference type="ARBA" id="ARBA00010226"/>
    </source>
</evidence>
<evidence type="ECO:0000313" key="7">
    <source>
        <dbReference type="EMBL" id="CAB0009495.1"/>
    </source>
</evidence>
<evidence type="ECO:0000256" key="4">
    <source>
        <dbReference type="PROSITE-ProRule" id="PRU00221"/>
    </source>
</evidence>
<name>A0A6H5H7E0_9HEMI</name>
<evidence type="ECO:0000256" key="2">
    <source>
        <dbReference type="ARBA" id="ARBA00022574"/>
    </source>
</evidence>
<evidence type="ECO:0000256" key="3">
    <source>
        <dbReference type="ARBA" id="ARBA00022737"/>
    </source>
</evidence>
<feature type="domain" description="Small-subunit processome Utp12" evidence="6">
    <location>
        <begin position="841"/>
        <end position="937"/>
    </location>
</feature>
<dbReference type="Pfam" id="PF04003">
    <property type="entry name" value="Utp12"/>
    <property type="match status" value="1"/>
</dbReference>
<feature type="repeat" description="WD" evidence="4">
    <location>
        <begin position="480"/>
        <end position="521"/>
    </location>
</feature>
<dbReference type="GO" id="GO:0032040">
    <property type="term" value="C:small-subunit processome"/>
    <property type="evidence" value="ECO:0007669"/>
    <property type="project" value="TreeGrafter"/>
</dbReference>
<dbReference type="InterPro" id="IPR027145">
    <property type="entry name" value="PWP2"/>
</dbReference>
<feature type="region of interest" description="Disordered" evidence="5">
    <location>
        <begin position="227"/>
        <end position="349"/>
    </location>
</feature>
<accession>A0A6H5H7E0</accession>
<keyword evidence="8" id="KW-1185">Reference proteome</keyword>